<keyword evidence="2" id="KW-1185">Reference proteome</keyword>
<gene>
    <name evidence="1" type="ORF">F383_36752</name>
</gene>
<comment type="caution">
    <text evidence="1">The sequence shown here is derived from an EMBL/GenBank/DDBJ whole genome shotgun (WGS) entry which is preliminary data.</text>
</comment>
<protein>
    <submittedName>
        <fullName evidence="1">Uncharacterized protein</fullName>
    </submittedName>
</protein>
<accession>A0A0B0M5X5</accession>
<name>A0A0B0M5X5_GOSAR</name>
<organism evidence="1 2">
    <name type="scientific">Gossypium arboreum</name>
    <name type="common">Tree cotton</name>
    <name type="synonym">Gossypium nanking</name>
    <dbReference type="NCBI Taxonomy" id="29729"/>
    <lineage>
        <taxon>Eukaryota</taxon>
        <taxon>Viridiplantae</taxon>
        <taxon>Streptophyta</taxon>
        <taxon>Embryophyta</taxon>
        <taxon>Tracheophyta</taxon>
        <taxon>Spermatophyta</taxon>
        <taxon>Magnoliopsida</taxon>
        <taxon>eudicotyledons</taxon>
        <taxon>Gunneridae</taxon>
        <taxon>Pentapetalae</taxon>
        <taxon>rosids</taxon>
        <taxon>malvids</taxon>
        <taxon>Malvales</taxon>
        <taxon>Malvaceae</taxon>
        <taxon>Malvoideae</taxon>
        <taxon>Gossypium</taxon>
    </lineage>
</organism>
<evidence type="ECO:0000313" key="2">
    <source>
        <dbReference type="Proteomes" id="UP000032142"/>
    </source>
</evidence>
<dbReference type="EMBL" id="JRRC01005093">
    <property type="protein sequence ID" value="KHF97367.1"/>
    <property type="molecule type" value="Genomic_DNA"/>
</dbReference>
<evidence type="ECO:0000313" key="1">
    <source>
        <dbReference type="EMBL" id="KHF97367.1"/>
    </source>
</evidence>
<proteinExistence type="predicted"/>
<reference evidence="2" key="1">
    <citation type="submission" date="2014-09" db="EMBL/GenBank/DDBJ databases">
        <authorList>
            <person name="Mudge J."/>
            <person name="Ramaraj T."/>
            <person name="Lindquist I.E."/>
            <person name="Bharti A.K."/>
            <person name="Sundararajan A."/>
            <person name="Cameron C.T."/>
            <person name="Woodward J.E."/>
            <person name="May G.D."/>
            <person name="Brubaker C."/>
            <person name="Broadhvest J."/>
            <person name="Wilkins T.A."/>
        </authorList>
    </citation>
    <scope>NUCLEOTIDE SEQUENCE</scope>
    <source>
        <strain evidence="2">cv. AKA8401</strain>
    </source>
</reference>
<dbReference type="Proteomes" id="UP000032142">
    <property type="component" value="Unassembled WGS sequence"/>
</dbReference>
<sequence>MSEVRGSTYLI</sequence>